<proteinExistence type="predicted"/>
<dbReference type="EMBL" id="CAXLJL010000091">
    <property type="protein sequence ID" value="CAL5131434.1"/>
    <property type="molecule type" value="Genomic_DNA"/>
</dbReference>
<dbReference type="Proteomes" id="UP001497525">
    <property type="component" value="Unassembled WGS sequence"/>
</dbReference>
<dbReference type="AlphaFoldDB" id="A0AAV2T5V6"/>
<evidence type="ECO:0000313" key="1">
    <source>
        <dbReference type="EMBL" id="CAL5131434.1"/>
    </source>
</evidence>
<protein>
    <submittedName>
        <fullName evidence="1">Uncharacterized protein</fullName>
    </submittedName>
</protein>
<reference evidence="1" key="1">
    <citation type="submission" date="2024-06" db="EMBL/GenBank/DDBJ databases">
        <authorList>
            <person name="Liu X."/>
            <person name="Lenzi L."/>
            <person name="Haldenby T S."/>
            <person name="Uol C."/>
        </authorList>
    </citation>
    <scope>NUCLEOTIDE SEQUENCE</scope>
</reference>
<gene>
    <name evidence="1" type="ORF">CDAUBV1_LOCUS3847</name>
</gene>
<comment type="caution">
    <text evidence="1">The sequence shown here is derived from an EMBL/GenBank/DDBJ whole genome shotgun (WGS) entry which is preliminary data.</text>
</comment>
<organism evidence="1 2">
    <name type="scientific">Calicophoron daubneyi</name>
    <name type="common">Rumen fluke</name>
    <name type="synonym">Paramphistomum daubneyi</name>
    <dbReference type="NCBI Taxonomy" id="300641"/>
    <lineage>
        <taxon>Eukaryota</taxon>
        <taxon>Metazoa</taxon>
        <taxon>Spiralia</taxon>
        <taxon>Lophotrochozoa</taxon>
        <taxon>Platyhelminthes</taxon>
        <taxon>Trematoda</taxon>
        <taxon>Digenea</taxon>
        <taxon>Plagiorchiida</taxon>
        <taxon>Pronocephalata</taxon>
        <taxon>Paramphistomoidea</taxon>
        <taxon>Paramphistomidae</taxon>
        <taxon>Calicophoron</taxon>
    </lineage>
</organism>
<name>A0AAV2T5V6_CALDB</name>
<accession>A0AAV2T5V6</accession>
<sequence length="107" mass="11669">MYLSGFDDHDLDTGVQGRTENAVNLNGIPNLSQIYLGKVCSAVVRNYHSCGFAIFCFWTTVAANNKLTAFRTSTDNDILSTSHRTPSQTKLLAILKVTIADLNTISA</sequence>
<evidence type="ECO:0000313" key="2">
    <source>
        <dbReference type="Proteomes" id="UP001497525"/>
    </source>
</evidence>